<dbReference type="GO" id="GO:0000287">
    <property type="term" value="F:magnesium ion binding"/>
    <property type="evidence" value="ECO:0007669"/>
    <property type="project" value="UniProtKB-UniRule"/>
</dbReference>
<name>A0A9P6HMP3_9AGAM</name>
<keyword evidence="5 14" id="KW-0808">Transferase</keyword>
<comment type="cofactor">
    <cofactor evidence="16">
        <name>Mg(2+)</name>
        <dbReference type="ChEBI" id="CHEBI:18420"/>
    </cofactor>
    <text evidence="16">Binds 2 magnesium ions per subunit.</text>
</comment>
<evidence type="ECO:0000256" key="15">
    <source>
        <dbReference type="PIRSR" id="PIRSR028980-1"/>
    </source>
</evidence>
<evidence type="ECO:0000256" key="13">
    <source>
        <dbReference type="ARBA" id="ARBA00047281"/>
    </source>
</evidence>
<reference evidence="19" key="2">
    <citation type="submission" date="2020-11" db="EMBL/GenBank/DDBJ databases">
        <authorList>
            <consortium name="DOE Joint Genome Institute"/>
            <person name="Kuo A."/>
            <person name="Miyauchi S."/>
            <person name="Kiss E."/>
            <person name="Drula E."/>
            <person name="Kohler A."/>
            <person name="Sanchez-Garcia M."/>
            <person name="Andreopoulos B."/>
            <person name="Barry K.W."/>
            <person name="Bonito G."/>
            <person name="Buee M."/>
            <person name="Carver A."/>
            <person name="Chen C."/>
            <person name="Cichocki N."/>
            <person name="Clum A."/>
            <person name="Culley D."/>
            <person name="Crous P.W."/>
            <person name="Fauchery L."/>
            <person name="Girlanda M."/>
            <person name="Hayes R."/>
            <person name="Keri Z."/>
            <person name="Labutti K."/>
            <person name="Lipzen A."/>
            <person name="Lombard V."/>
            <person name="Magnuson J."/>
            <person name="Maillard F."/>
            <person name="Morin E."/>
            <person name="Murat C."/>
            <person name="Nolan M."/>
            <person name="Ohm R."/>
            <person name="Pangilinan J."/>
            <person name="Pereira M."/>
            <person name="Perotto S."/>
            <person name="Peter M."/>
            <person name="Riley R."/>
            <person name="Sitrit Y."/>
            <person name="Stielow B."/>
            <person name="Szollosi G."/>
            <person name="Zifcakova L."/>
            <person name="Stursova M."/>
            <person name="Spatafora J.W."/>
            <person name="Tedersoo L."/>
            <person name="Vaario L.-M."/>
            <person name="Yamada A."/>
            <person name="Yan M."/>
            <person name="Wang P."/>
            <person name="Xu J."/>
            <person name="Bruns T."/>
            <person name="Baldrian P."/>
            <person name="Vilgalys R."/>
            <person name="Henrissat B."/>
            <person name="Grigoriev I.V."/>
            <person name="Hibbett D."/>
            <person name="Nagy L.G."/>
            <person name="Martin F.M."/>
        </authorList>
    </citation>
    <scope>NUCLEOTIDE SEQUENCE</scope>
    <source>
        <strain evidence="19">UH-Tt-Lm1</strain>
    </source>
</reference>
<feature type="binding site" evidence="16">
    <location>
        <position position="76"/>
    </location>
    <ligand>
        <name>Mg(2+)</name>
        <dbReference type="ChEBI" id="CHEBI:18420"/>
        <label>2</label>
        <note>catalytic</note>
    </ligand>
</feature>
<dbReference type="GO" id="GO:0006400">
    <property type="term" value="P:tRNA modification"/>
    <property type="evidence" value="ECO:0007669"/>
    <property type="project" value="UniProtKB-UniRule"/>
</dbReference>
<evidence type="ECO:0000256" key="8">
    <source>
        <dbReference type="ARBA" id="ARBA00022723"/>
    </source>
</evidence>
<keyword evidence="8 14" id="KW-0479">Metal-binding</keyword>
<keyword evidence="10 14" id="KW-0460">Magnesium</keyword>
<dbReference type="Pfam" id="PF04446">
    <property type="entry name" value="Thg1"/>
    <property type="match status" value="1"/>
</dbReference>
<feature type="binding site" evidence="16">
    <location>
        <position position="29"/>
    </location>
    <ligand>
        <name>Mg(2+)</name>
        <dbReference type="ChEBI" id="CHEBI:18420"/>
        <label>2</label>
        <note>catalytic</note>
    </ligand>
</feature>
<dbReference type="Gene3D" id="3.30.70.3000">
    <property type="match status" value="1"/>
</dbReference>
<evidence type="ECO:0000256" key="11">
    <source>
        <dbReference type="ARBA" id="ARBA00023134"/>
    </source>
</evidence>
<evidence type="ECO:0000256" key="6">
    <source>
        <dbReference type="ARBA" id="ARBA00022694"/>
    </source>
</evidence>
<feature type="domain" description="tRNAHis guanylyltransferase catalytic" evidence="17">
    <location>
        <begin position="7"/>
        <end position="135"/>
    </location>
</feature>
<keyword evidence="6 14" id="KW-0819">tRNA processing</keyword>
<accession>A0A9P6HMP3</accession>
<evidence type="ECO:0000256" key="3">
    <source>
        <dbReference type="ARBA" id="ARBA00012511"/>
    </source>
</evidence>
<evidence type="ECO:0000256" key="4">
    <source>
        <dbReference type="ARBA" id="ARBA00015443"/>
    </source>
</evidence>
<organism evidence="19 20">
    <name type="scientific">Thelephora terrestris</name>
    <dbReference type="NCBI Taxonomy" id="56493"/>
    <lineage>
        <taxon>Eukaryota</taxon>
        <taxon>Fungi</taxon>
        <taxon>Dikarya</taxon>
        <taxon>Basidiomycota</taxon>
        <taxon>Agaricomycotina</taxon>
        <taxon>Agaricomycetes</taxon>
        <taxon>Thelephorales</taxon>
        <taxon>Thelephoraceae</taxon>
        <taxon>Thelephora</taxon>
    </lineage>
</organism>
<feature type="binding site" evidence="16">
    <location>
        <position position="29"/>
    </location>
    <ligand>
        <name>Mg(2+)</name>
        <dbReference type="ChEBI" id="CHEBI:18420"/>
        <label>1</label>
        <note>catalytic</note>
    </ligand>
</feature>
<feature type="binding site" evidence="16">
    <location>
        <position position="76"/>
    </location>
    <ligand>
        <name>Mg(2+)</name>
        <dbReference type="ChEBI" id="CHEBI:18420"/>
        <label>1</label>
        <note>catalytic</note>
    </ligand>
</feature>
<keyword evidence="11 14" id="KW-0342">GTP-binding</keyword>
<evidence type="ECO:0000256" key="7">
    <source>
        <dbReference type="ARBA" id="ARBA00022695"/>
    </source>
</evidence>
<feature type="binding site" evidence="15">
    <location>
        <begin position="75"/>
        <end position="76"/>
    </location>
    <ligand>
        <name>GTP</name>
        <dbReference type="ChEBI" id="CHEBI:37565"/>
    </ligand>
</feature>
<dbReference type="Pfam" id="PF14413">
    <property type="entry name" value="Thg1C"/>
    <property type="match status" value="1"/>
</dbReference>
<dbReference type="GO" id="GO:0008193">
    <property type="term" value="F:tRNA guanylyltransferase activity"/>
    <property type="evidence" value="ECO:0007669"/>
    <property type="project" value="UniProtKB-UniRule"/>
</dbReference>
<comment type="caution">
    <text evidence="19">The sequence shown here is derived from an EMBL/GenBank/DDBJ whole genome shotgun (WGS) entry which is preliminary data.</text>
</comment>
<comment type="function">
    <text evidence="1 14">Adds a GMP to the 5'-end of tRNA(His) after transcription and RNase P cleavage.</text>
</comment>
<dbReference type="FunFam" id="3.30.70.3000:FF:000001">
    <property type="entry name" value="tRNA(His) guanylyltransferase"/>
    <property type="match status" value="1"/>
</dbReference>
<dbReference type="InterPro" id="IPR007537">
    <property type="entry name" value="tRNAHis_GuaTrfase_Thg1"/>
</dbReference>
<dbReference type="PANTHER" id="PTHR12729">
    <property type="entry name" value="TRNA(HIS) GUANYLYLTRANSFERASE-RELATED"/>
    <property type="match status" value="1"/>
</dbReference>
<feature type="domain" description="Thg1 C-terminal" evidence="18">
    <location>
        <begin position="139"/>
        <end position="250"/>
    </location>
</feature>
<comment type="similarity">
    <text evidence="2 14">Belongs to the tRNA(His) guanylyltransferase family.</text>
</comment>
<dbReference type="GO" id="GO:0005525">
    <property type="term" value="F:GTP binding"/>
    <property type="evidence" value="ECO:0007669"/>
    <property type="project" value="UniProtKB-UniRule"/>
</dbReference>
<proteinExistence type="inferred from homology"/>
<dbReference type="PANTHER" id="PTHR12729:SF6">
    <property type="entry name" value="TRNA(HIS) GUANYLYLTRANSFERASE-RELATED"/>
    <property type="match status" value="1"/>
</dbReference>
<evidence type="ECO:0000256" key="14">
    <source>
        <dbReference type="PIRNR" id="PIRNR028980"/>
    </source>
</evidence>
<gene>
    <name evidence="19" type="ORF">BJ322DRAFT_1038269</name>
</gene>
<keyword evidence="20" id="KW-1185">Reference proteome</keyword>
<evidence type="ECO:0000256" key="12">
    <source>
        <dbReference type="ARBA" id="ARBA00032480"/>
    </source>
</evidence>
<evidence type="ECO:0000256" key="5">
    <source>
        <dbReference type="ARBA" id="ARBA00022679"/>
    </source>
</evidence>
<dbReference type="InterPro" id="IPR025845">
    <property type="entry name" value="Thg1_C_dom"/>
</dbReference>
<evidence type="ECO:0000313" key="20">
    <source>
        <dbReference type="Proteomes" id="UP000736335"/>
    </source>
</evidence>
<dbReference type="Proteomes" id="UP000736335">
    <property type="component" value="Unassembled WGS sequence"/>
</dbReference>
<dbReference type="PIRSF" id="PIRSF028980">
    <property type="entry name" value="tRNAHis_guanylyltransferase"/>
    <property type="match status" value="1"/>
</dbReference>
<feature type="binding site" evidence="15">
    <location>
        <begin position="29"/>
        <end position="34"/>
    </location>
    <ligand>
        <name>GTP</name>
        <dbReference type="ChEBI" id="CHEBI:37565"/>
    </ligand>
</feature>
<evidence type="ECO:0000313" key="19">
    <source>
        <dbReference type="EMBL" id="KAF9790808.1"/>
    </source>
</evidence>
<evidence type="ECO:0000259" key="18">
    <source>
        <dbReference type="Pfam" id="PF14413"/>
    </source>
</evidence>
<keyword evidence="7 14" id="KW-0548">Nucleotidyltransferase</keyword>
<dbReference type="AlphaFoldDB" id="A0A9P6HMP3"/>
<dbReference type="EMBL" id="WIUZ02000002">
    <property type="protein sequence ID" value="KAF9790808.1"/>
    <property type="molecule type" value="Genomic_DNA"/>
</dbReference>
<evidence type="ECO:0000256" key="10">
    <source>
        <dbReference type="ARBA" id="ARBA00022842"/>
    </source>
</evidence>
<dbReference type="InterPro" id="IPR038469">
    <property type="entry name" value="tRNAHis_GuaTrfase_Thg1_sf"/>
</dbReference>
<evidence type="ECO:0000256" key="1">
    <source>
        <dbReference type="ARBA" id="ARBA00002939"/>
    </source>
</evidence>
<evidence type="ECO:0000256" key="9">
    <source>
        <dbReference type="ARBA" id="ARBA00022741"/>
    </source>
</evidence>
<comment type="catalytic activity">
    <reaction evidence="13 14">
        <text>a 5'-end ribonucleotide-tRNA(His) + GTP + ATP + H2O = a 5'-end phospho-guanosine-ribonucleotide-tRNA(His) + AMP + 2 diphosphate + H(+)</text>
        <dbReference type="Rhea" id="RHEA:54564"/>
        <dbReference type="Rhea" id="RHEA-COMP:14193"/>
        <dbReference type="Rhea" id="RHEA-COMP:14917"/>
        <dbReference type="ChEBI" id="CHEBI:15377"/>
        <dbReference type="ChEBI" id="CHEBI:15378"/>
        <dbReference type="ChEBI" id="CHEBI:30616"/>
        <dbReference type="ChEBI" id="CHEBI:33019"/>
        <dbReference type="ChEBI" id="CHEBI:37565"/>
        <dbReference type="ChEBI" id="CHEBI:138282"/>
        <dbReference type="ChEBI" id="CHEBI:141847"/>
        <dbReference type="ChEBI" id="CHEBI:456215"/>
        <dbReference type="EC" id="2.7.7.79"/>
    </reaction>
</comment>
<dbReference type="OrthoDB" id="62560at2759"/>
<protein>
    <recommendedName>
        <fullName evidence="4 14">tRNA(His) guanylyltransferase</fullName>
        <ecNumber evidence="3 14">2.7.7.79</ecNumber>
    </recommendedName>
    <alternativeName>
        <fullName evidence="12 14">tRNA-histidine guanylyltransferase</fullName>
    </alternativeName>
</protein>
<evidence type="ECO:0000256" key="2">
    <source>
        <dbReference type="ARBA" id="ARBA00010113"/>
    </source>
</evidence>
<dbReference type="EC" id="2.7.7.79" evidence="3 14"/>
<evidence type="ECO:0000259" key="17">
    <source>
        <dbReference type="Pfam" id="PF04446"/>
    </source>
</evidence>
<reference evidence="19" key="1">
    <citation type="journal article" date="2020" name="Nat. Commun.">
        <title>Large-scale genome sequencing of mycorrhizal fungi provides insights into the early evolution of symbiotic traits.</title>
        <authorList>
            <person name="Miyauchi S."/>
            <person name="Kiss E."/>
            <person name="Kuo A."/>
            <person name="Drula E."/>
            <person name="Kohler A."/>
            <person name="Sanchez-Garcia M."/>
            <person name="Morin E."/>
            <person name="Andreopoulos B."/>
            <person name="Barry K.W."/>
            <person name="Bonito G."/>
            <person name="Buee M."/>
            <person name="Carver A."/>
            <person name="Chen C."/>
            <person name="Cichocki N."/>
            <person name="Clum A."/>
            <person name="Culley D."/>
            <person name="Crous P.W."/>
            <person name="Fauchery L."/>
            <person name="Girlanda M."/>
            <person name="Hayes R.D."/>
            <person name="Keri Z."/>
            <person name="LaButti K."/>
            <person name="Lipzen A."/>
            <person name="Lombard V."/>
            <person name="Magnuson J."/>
            <person name="Maillard F."/>
            <person name="Murat C."/>
            <person name="Nolan M."/>
            <person name="Ohm R.A."/>
            <person name="Pangilinan J."/>
            <person name="Pereira M.F."/>
            <person name="Perotto S."/>
            <person name="Peter M."/>
            <person name="Pfister S."/>
            <person name="Riley R."/>
            <person name="Sitrit Y."/>
            <person name="Stielow J.B."/>
            <person name="Szollosi G."/>
            <person name="Zifcakova L."/>
            <person name="Stursova M."/>
            <person name="Spatafora J.W."/>
            <person name="Tedersoo L."/>
            <person name="Vaario L.M."/>
            <person name="Yamada A."/>
            <person name="Yan M."/>
            <person name="Wang P."/>
            <person name="Xu J."/>
            <person name="Bruns T."/>
            <person name="Baldrian P."/>
            <person name="Vilgalys R."/>
            <person name="Dunand C."/>
            <person name="Henrissat B."/>
            <person name="Grigoriev I.V."/>
            <person name="Hibbett D."/>
            <person name="Nagy L.G."/>
            <person name="Martin F.M."/>
        </authorList>
    </citation>
    <scope>NUCLEOTIDE SEQUENCE</scope>
    <source>
        <strain evidence="19">UH-Tt-Lm1</strain>
    </source>
</reference>
<dbReference type="InterPro" id="IPR024956">
    <property type="entry name" value="tRNAHis_GuaTrfase_cat"/>
</dbReference>
<keyword evidence="9 14" id="KW-0547">Nucleotide-binding</keyword>
<evidence type="ECO:0000256" key="16">
    <source>
        <dbReference type="PIRSR" id="PIRSR028980-2"/>
    </source>
</evidence>
<sequence>MAGSKFAYVRNFELPDPLLQETYIVLRIDGHSFHRFSEDHEFAKPNDVRALQLMDEAASSVMETFTDITLAFGESDEFSFLFKRSTSVYNRRHAKILTSVVSQFTASYVFNWAKHFPGVNLKYPPSFDGRIVLYPTEKVVRDYFSWRQADTHINNLYNTAFWALVQEGKQTTAQAHEALRGTNSAQKNQLLFERFGVNYNSVPERMRKGSVIVREEVVNEDGSPDVGNKGKGGKKRVPTRVTVLHCDLIRDEFWRERPYILLE</sequence>
<feature type="binding site" evidence="16">
    <location>
        <position position="30"/>
    </location>
    <ligand>
        <name>Mg(2+)</name>
        <dbReference type="ChEBI" id="CHEBI:18420"/>
        <label>1</label>
        <note>catalytic</note>
    </ligand>
</feature>